<dbReference type="NCBIfam" id="NF006169">
    <property type="entry name" value="PRK08310.1"/>
    <property type="match status" value="1"/>
</dbReference>
<reference evidence="2 3" key="1">
    <citation type="submission" date="2019-09" db="EMBL/GenBank/DDBJ databases">
        <title>Complete genome sequence of Sporolactobacillus terrae 70-3.</title>
        <authorList>
            <person name="Tanaka N."/>
            <person name="Shiwa Y."/>
            <person name="Fujita N."/>
            <person name="Tanasupawat S."/>
        </authorList>
    </citation>
    <scope>NUCLEOTIDE SEQUENCE [LARGE SCALE GENOMIC DNA]</scope>
    <source>
        <strain evidence="2 3">70-3</strain>
    </source>
</reference>
<dbReference type="InterPro" id="IPR036928">
    <property type="entry name" value="AS_sf"/>
</dbReference>
<protein>
    <submittedName>
        <fullName evidence="2">Glu-tRNA amidotransferase</fullName>
    </submittedName>
</protein>
<evidence type="ECO:0000259" key="1">
    <source>
        <dbReference type="Pfam" id="PF01425"/>
    </source>
</evidence>
<keyword evidence="2" id="KW-0808">Transferase</keyword>
<name>A0A5K7X2I1_9BACL</name>
<dbReference type="InterPro" id="IPR023631">
    <property type="entry name" value="Amidase_dom"/>
</dbReference>
<dbReference type="PANTHER" id="PTHR46310">
    <property type="entry name" value="AMIDASE 1"/>
    <property type="match status" value="1"/>
</dbReference>
<evidence type="ECO:0000313" key="2">
    <source>
        <dbReference type="EMBL" id="BBN98156.1"/>
    </source>
</evidence>
<dbReference type="SUPFAM" id="SSF75304">
    <property type="entry name" value="Amidase signature (AS) enzymes"/>
    <property type="match status" value="1"/>
</dbReference>
<evidence type="ECO:0000313" key="3">
    <source>
        <dbReference type="Proteomes" id="UP000326951"/>
    </source>
</evidence>
<dbReference type="InterPro" id="IPR020556">
    <property type="entry name" value="Amidase_CS"/>
</dbReference>
<dbReference type="AlphaFoldDB" id="A0A5K7X2I1"/>
<proteinExistence type="predicted"/>
<feature type="domain" description="Amidase" evidence="1">
    <location>
        <begin position="24"/>
        <end position="183"/>
    </location>
</feature>
<dbReference type="Pfam" id="PF01425">
    <property type="entry name" value="Amidase"/>
    <property type="match status" value="2"/>
</dbReference>
<sequence length="390" mass="41658">MMDGQDSLGAFVTDGLNLAPLGNGVLNGTVFAAKDVFAVQGHVASAGQPLWASTHPAAEVHAPVIKSLLESGARLRGMTVTDELMYSLKGDNIHYPPTINPRVPDAYSGGSSSGSAVATASEAVDFAIGTDTGGSVRIPSSYCGLFGIRPSHGAVSLEGVVPLAPSFDTVGWMARSAELLERVGSCLLPETVSASFQHFYQLNEAWAQIDHPSVLQLLRTFIKKHLSDLKIEPTQLPLAKPAELAETFRVLQGYEAWQSHGLWIEQNHPHFASDVGGRFEAASKMKKNKAYQQAAATKQQFTEKIRAFLGSDGLLIVPTTYGPAPKRSAEAEESDKVRARTMRLTCIAGVSGLPQVTVPILESAAPIGLSFISGYGTDRQLLAFVRNVFV</sequence>
<dbReference type="GO" id="GO:0016740">
    <property type="term" value="F:transferase activity"/>
    <property type="evidence" value="ECO:0007669"/>
    <property type="project" value="UniProtKB-KW"/>
</dbReference>
<dbReference type="Gene3D" id="3.90.1300.10">
    <property type="entry name" value="Amidase signature (AS) domain"/>
    <property type="match status" value="1"/>
</dbReference>
<dbReference type="Proteomes" id="UP000326951">
    <property type="component" value="Chromosome"/>
</dbReference>
<gene>
    <name evidence="2" type="primary">gatA_1</name>
    <name evidence="2" type="ORF">St703_08610</name>
</gene>
<accession>A0A5K7X2I1</accession>
<feature type="domain" description="Amidase" evidence="1">
    <location>
        <begin position="281"/>
        <end position="382"/>
    </location>
</feature>
<dbReference type="EMBL" id="AP021853">
    <property type="protein sequence ID" value="BBN98156.1"/>
    <property type="molecule type" value="Genomic_DNA"/>
</dbReference>
<dbReference type="PANTHER" id="PTHR46310:SF7">
    <property type="entry name" value="AMIDASE 1"/>
    <property type="match status" value="1"/>
</dbReference>
<organism evidence="2 3">
    <name type="scientific">Sporolactobacillus terrae</name>
    <dbReference type="NCBI Taxonomy" id="269673"/>
    <lineage>
        <taxon>Bacteria</taxon>
        <taxon>Bacillati</taxon>
        <taxon>Bacillota</taxon>
        <taxon>Bacilli</taxon>
        <taxon>Bacillales</taxon>
        <taxon>Sporolactobacillaceae</taxon>
        <taxon>Sporolactobacillus</taxon>
    </lineage>
</organism>
<dbReference type="PROSITE" id="PS00571">
    <property type="entry name" value="AMIDASES"/>
    <property type="match status" value="1"/>
</dbReference>